<dbReference type="Proteomes" id="UP000182715">
    <property type="component" value="Unassembled WGS sequence"/>
</dbReference>
<dbReference type="AlphaFoldDB" id="A0A0H5DZS4"/>
<evidence type="ECO:0000313" key="2">
    <source>
        <dbReference type="Proteomes" id="UP000182715"/>
    </source>
</evidence>
<protein>
    <submittedName>
        <fullName evidence="1">Uncharacterized protein</fullName>
    </submittedName>
</protein>
<accession>A0A0H5DZS4</accession>
<organism evidence="1 2">
    <name type="scientific">Neisseria meningitidis serogroup B</name>
    <dbReference type="NCBI Taxonomy" id="491"/>
    <lineage>
        <taxon>Bacteria</taxon>
        <taxon>Pseudomonadati</taxon>
        <taxon>Pseudomonadota</taxon>
        <taxon>Betaproteobacteria</taxon>
        <taxon>Neisseriales</taxon>
        <taxon>Neisseriaceae</taxon>
        <taxon>Neisseria</taxon>
    </lineage>
</organism>
<sequence>MPSETGFQTALESQTLFAMPYMPNPIRYKLKTTIQKTEIHIKRIFLPTVSSHRFSTPFFIHKFKPFKFASLPTIAAASSA</sequence>
<name>A0A0H5DZS4_NEIMI</name>
<evidence type="ECO:0000313" key="1">
    <source>
        <dbReference type="EMBL" id="CRL92303.1"/>
    </source>
</evidence>
<dbReference type="EMBL" id="CVTF01000006">
    <property type="protein sequence ID" value="CRL92303.1"/>
    <property type="molecule type" value="Genomic_DNA"/>
</dbReference>
<proteinExistence type="predicted"/>
<reference evidence="1 2" key="1">
    <citation type="submission" date="2014-11" db="EMBL/GenBank/DDBJ databases">
        <authorList>
            <person name="Diene M.Seydina."/>
        </authorList>
    </citation>
    <scope>NUCLEOTIDE SEQUENCE [LARGE SCALE GENOMIC DNA]</scope>
    <source>
        <strain evidence="1 2">Neisseria meningitidis CHUV</strain>
    </source>
</reference>